<feature type="transmembrane region" description="Helical" evidence="7">
    <location>
        <begin position="206"/>
        <end position="228"/>
    </location>
</feature>
<feature type="compositionally biased region" description="Polar residues" evidence="6">
    <location>
        <begin position="355"/>
        <end position="374"/>
    </location>
</feature>
<dbReference type="PANTHER" id="PTHR33048:SF47">
    <property type="entry name" value="INTEGRAL MEMBRANE PROTEIN-RELATED"/>
    <property type="match status" value="1"/>
</dbReference>
<feature type="transmembrane region" description="Helical" evidence="7">
    <location>
        <begin position="30"/>
        <end position="50"/>
    </location>
</feature>
<comment type="similarity">
    <text evidence="5">Belongs to the SAT4 family.</text>
</comment>
<keyword evidence="10" id="KW-1185">Reference proteome</keyword>
<feature type="transmembrane region" description="Helical" evidence="7">
    <location>
        <begin position="62"/>
        <end position="84"/>
    </location>
</feature>
<evidence type="ECO:0000313" key="10">
    <source>
        <dbReference type="Proteomes" id="UP001590951"/>
    </source>
</evidence>
<accession>A0ABR4BJ18</accession>
<evidence type="ECO:0000259" key="8">
    <source>
        <dbReference type="Pfam" id="PF20684"/>
    </source>
</evidence>
<dbReference type="Proteomes" id="UP001590951">
    <property type="component" value="Unassembled WGS sequence"/>
</dbReference>
<evidence type="ECO:0000256" key="7">
    <source>
        <dbReference type="SAM" id="Phobius"/>
    </source>
</evidence>
<keyword evidence="2 7" id="KW-0812">Transmembrane</keyword>
<comment type="subcellular location">
    <subcellularLocation>
        <location evidence="1">Membrane</location>
        <topology evidence="1">Multi-pass membrane protein</topology>
    </subcellularLocation>
</comment>
<dbReference type="Pfam" id="PF20684">
    <property type="entry name" value="Fung_rhodopsin"/>
    <property type="match status" value="1"/>
</dbReference>
<evidence type="ECO:0000256" key="3">
    <source>
        <dbReference type="ARBA" id="ARBA00022989"/>
    </source>
</evidence>
<evidence type="ECO:0000256" key="2">
    <source>
        <dbReference type="ARBA" id="ARBA00022692"/>
    </source>
</evidence>
<proteinExistence type="inferred from homology"/>
<sequence length="399" mass="44671">MSGHITPRPGSPDYNAQLVVYHRDIRPQQFAGILICSVAATIAVALRLYSQWVYRKQWALHDFLIVVALVIVFAQVVASILSLVHGAGLHQVRVLLEDRKPPHSLLWIYTNYWIVSVLWAPAIMCIKLSILIVYQKIFLVHQRWFKIALWINGVYASGLGIAATFIFIFQCWPVDYYWTRFVAYYGDSPPKGTCLPQLAHLVTPQILSTVSDIVILLLPVPIIMGLRVQTSRKIALFFVFLLGAFTVGCGIARISVIFHVSNVADVTWNNINTVTFTVVECSVGIFCACMPLLAPLYTAVLRRYLGSHYSETPIATGSNQIPEAQKSNGFIRQKKLDPAESIDLEFQHLVSGTKTQAWSRGTEPESGSRSQLQPVDNKIRIDRKVEWSSTDISGNASKI</sequence>
<protein>
    <recommendedName>
        <fullName evidence="8">Rhodopsin domain-containing protein</fullName>
    </recommendedName>
</protein>
<keyword evidence="4 7" id="KW-0472">Membrane</keyword>
<feature type="transmembrane region" description="Helical" evidence="7">
    <location>
        <begin position="104"/>
        <end position="126"/>
    </location>
</feature>
<evidence type="ECO:0000256" key="6">
    <source>
        <dbReference type="SAM" id="MobiDB-lite"/>
    </source>
</evidence>
<dbReference type="InterPro" id="IPR052337">
    <property type="entry name" value="SAT4-like"/>
</dbReference>
<dbReference type="EMBL" id="JBHFEH010000004">
    <property type="protein sequence ID" value="KAL2057817.1"/>
    <property type="molecule type" value="Genomic_DNA"/>
</dbReference>
<evidence type="ECO:0000256" key="4">
    <source>
        <dbReference type="ARBA" id="ARBA00023136"/>
    </source>
</evidence>
<dbReference type="InterPro" id="IPR049326">
    <property type="entry name" value="Rhodopsin_dom_fungi"/>
</dbReference>
<feature type="transmembrane region" description="Helical" evidence="7">
    <location>
        <begin position="235"/>
        <end position="256"/>
    </location>
</feature>
<dbReference type="PANTHER" id="PTHR33048">
    <property type="entry name" value="PTH11-LIKE INTEGRAL MEMBRANE PROTEIN (AFU_ORTHOLOGUE AFUA_5G11245)"/>
    <property type="match status" value="1"/>
</dbReference>
<keyword evidence="3 7" id="KW-1133">Transmembrane helix</keyword>
<reference evidence="9 10" key="1">
    <citation type="submission" date="2024-09" db="EMBL/GenBank/DDBJ databases">
        <title>Rethinking Asexuality: The Enigmatic Case of Functional Sexual Genes in Lepraria (Stereocaulaceae).</title>
        <authorList>
            <person name="Doellman M."/>
            <person name="Sun Y."/>
            <person name="Barcenas-Pena A."/>
            <person name="Lumbsch H.T."/>
            <person name="Grewe F."/>
        </authorList>
    </citation>
    <scope>NUCLEOTIDE SEQUENCE [LARGE SCALE GENOMIC DNA]</scope>
    <source>
        <strain evidence="9 10">Grewe 0041</strain>
    </source>
</reference>
<evidence type="ECO:0000256" key="5">
    <source>
        <dbReference type="ARBA" id="ARBA00038359"/>
    </source>
</evidence>
<feature type="region of interest" description="Disordered" evidence="6">
    <location>
        <begin position="355"/>
        <end position="377"/>
    </location>
</feature>
<feature type="domain" description="Rhodopsin" evidence="8">
    <location>
        <begin position="46"/>
        <end position="297"/>
    </location>
</feature>
<name>A0ABR4BJ18_9LECA</name>
<organism evidence="9 10">
    <name type="scientific">Lepraria finkii</name>
    <dbReference type="NCBI Taxonomy" id="1340010"/>
    <lineage>
        <taxon>Eukaryota</taxon>
        <taxon>Fungi</taxon>
        <taxon>Dikarya</taxon>
        <taxon>Ascomycota</taxon>
        <taxon>Pezizomycotina</taxon>
        <taxon>Lecanoromycetes</taxon>
        <taxon>OSLEUM clade</taxon>
        <taxon>Lecanoromycetidae</taxon>
        <taxon>Lecanorales</taxon>
        <taxon>Lecanorineae</taxon>
        <taxon>Stereocaulaceae</taxon>
        <taxon>Lepraria</taxon>
    </lineage>
</organism>
<feature type="transmembrane region" description="Helical" evidence="7">
    <location>
        <begin position="147"/>
        <end position="169"/>
    </location>
</feature>
<comment type="caution">
    <text evidence="9">The sequence shown here is derived from an EMBL/GenBank/DDBJ whole genome shotgun (WGS) entry which is preliminary data.</text>
</comment>
<evidence type="ECO:0000256" key="1">
    <source>
        <dbReference type="ARBA" id="ARBA00004141"/>
    </source>
</evidence>
<gene>
    <name evidence="9" type="ORF">ABVK25_002201</name>
</gene>
<feature type="transmembrane region" description="Helical" evidence="7">
    <location>
        <begin position="276"/>
        <end position="300"/>
    </location>
</feature>
<evidence type="ECO:0000313" key="9">
    <source>
        <dbReference type="EMBL" id="KAL2057817.1"/>
    </source>
</evidence>